<evidence type="ECO:0000313" key="2">
    <source>
        <dbReference type="Proteomes" id="UP000050425"/>
    </source>
</evidence>
<comment type="caution">
    <text evidence="1">The sequence shown here is derived from an EMBL/GenBank/DDBJ whole genome shotgun (WGS) entry which is preliminary data.</text>
</comment>
<protein>
    <submittedName>
        <fullName evidence="1">Colicin D</fullName>
    </submittedName>
</protein>
<proteinExistence type="predicted"/>
<gene>
    <name evidence="1" type="ORF">ALO88_00926</name>
</gene>
<dbReference type="RefSeq" id="WP_055001575.1">
    <property type="nucleotide sequence ID" value="NZ_LJPT01000145.1"/>
</dbReference>
<accession>A0A0P9JSB4</accession>
<dbReference type="Pfam" id="PF26541">
    <property type="entry name" value="MafI2"/>
    <property type="match status" value="1"/>
</dbReference>
<dbReference type="PATRIC" id="fig|251702.3.peg.1242"/>
<organism evidence="1 2">
    <name type="scientific">Pseudomonas syringae pv. antirrhini</name>
    <dbReference type="NCBI Taxonomy" id="251702"/>
    <lineage>
        <taxon>Bacteria</taxon>
        <taxon>Pseudomonadati</taxon>
        <taxon>Pseudomonadota</taxon>
        <taxon>Gammaproteobacteria</taxon>
        <taxon>Pseudomonadales</taxon>
        <taxon>Pseudomonadaceae</taxon>
        <taxon>Pseudomonas</taxon>
    </lineage>
</organism>
<dbReference type="Proteomes" id="UP000050425">
    <property type="component" value="Unassembled WGS sequence"/>
</dbReference>
<dbReference type="InterPro" id="IPR058702">
    <property type="entry name" value="MafI2-like"/>
</dbReference>
<sequence length="103" mass="12018">MKNLPDWLVLCVWRALIGEIYPAIRAIALSLTDDRTLLIRYYLDREPIDFDWESLEVIATNISASIGQDKILLINLECKFEQDSIGSLERFGGFVYCRREYEL</sequence>
<reference evidence="1 2" key="1">
    <citation type="submission" date="2015-09" db="EMBL/GenBank/DDBJ databases">
        <title>Genome announcement of multiple Pseudomonas syringae strains.</title>
        <authorList>
            <person name="Thakur S."/>
            <person name="Wang P.W."/>
            <person name="Gong Y."/>
            <person name="Weir B.S."/>
            <person name="Guttman D.S."/>
        </authorList>
    </citation>
    <scope>NUCLEOTIDE SEQUENCE [LARGE SCALE GENOMIC DNA]</scope>
    <source>
        <strain evidence="1 2">ICMP4303</strain>
    </source>
</reference>
<dbReference type="AlphaFoldDB" id="A0A0P9JSB4"/>
<evidence type="ECO:0000313" key="1">
    <source>
        <dbReference type="EMBL" id="KPW45296.1"/>
    </source>
</evidence>
<dbReference type="EMBL" id="LJPT01000145">
    <property type="protein sequence ID" value="KPW45296.1"/>
    <property type="molecule type" value="Genomic_DNA"/>
</dbReference>
<name>A0A0P9JSB4_9PSED</name>